<organism evidence="1 2">
    <name type="scientific">Elysia crispata</name>
    <name type="common">lettuce slug</name>
    <dbReference type="NCBI Taxonomy" id="231223"/>
    <lineage>
        <taxon>Eukaryota</taxon>
        <taxon>Metazoa</taxon>
        <taxon>Spiralia</taxon>
        <taxon>Lophotrochozoa</taxon>
        <taxon>Mollusca</taxon>
        <taxon>Gastropoda</taxon>
        <taxon>Heterobranchia</taxon>
        <taxon>Euthyneura</taxon>
        <taxon>Panpulmonata</taxon>
        <taxon>Sacoglossa</taxon>
        <taxon>Placobranchoidea</taxon>
        <taxon>Plakobranchidae</taxon>
        <taxon>Elysia</taxon>
    </lineage>
</organism>
<comment type="caution">
    <text evidence="1">The sequence shown here is derived from an EMBL/GenBank/DDBJ whole genome shotgun (WGS) entry which is preliminary data.</text>
</comment>
<keyword evidence="2" id="KW-1185">Reference proteome</keyword>
<accession>A0AAE0Z8S5</accession>
<reference evidence="1" key="1">
    <citation type="journal article" date="2023" name="G3 (Bethesda)">
        <title>A reference genome for the long-term kleptoplast-retaining sea slug Elysia crispata morphotype clarki.</title>
        <authorList>
            <person name="Eastman K.E."/>
            <person name="Pendleton A.L."/>
            <person name="Shaikh M.A."/>
            <person name="Suttiyut T."/>
            <person name="Ogas R."/>
            <person name="Tomko P."/>
            <person name="Gavelis G."/>
            <person name="Widhalm J.R."/>
            <person name="Wisecaver J.H."/>
        </authorList>
    </citation>
    <scope>NUCLEOTIDE SEQUENCE</scope>
    <source>
        <strain evidence="1">ECLA1</strain>
    </source>
</reference>
<dbReference type="Proteomes" id="UP001283361">
    <property type="component" value="Unassembled WGS sequence"/>
</dbReference>
<sequence>MDLQLIRQSKQTLTTNSLAVSGGAWQSEQTTLPGLAKWVISTWSLARLWRRQSRKCIAFILLKDSFNLLRRPWFDQPLELARHFVNQYGAACMLRLVAAHARSVDPTWAGPHSSGGQTWSGEWVSPIQGFEWMV</sequence>
<proteinExistence type="predicted"/>
<dbReference type="AlphaFoldDB" id="A0AAE0Z8S5"/>
<evidence type="ECO:0000313" key="2">
    <source>
        <dbReference type="Proteomes" id="UP001283361"/>
    </source>
</evidence>
<protein>
    <submittedName>
        <fullName evidence="1">Uncharacterized protein</fullName>
    </submittedName>
</protein>
<gene>
    <name evidence="1" type="ORF">RRG08_011046</name>
</gene>
<dbReference type="EMBL" id="JAWDGP010004362">
    <property type="protein sequence ID" value="KAK3764959.1"/>
    <property type="molecule type" value="Genomic_DNA"/>
</dbReference>
<evidence type="ECO:0000313" key="1">
    <source>
        <dbReference type="EMBL" id="KAK3764959.1"/>
    </source>
</evidence>
<name>A0AAE0Z8S5_9GAST</name>